<evidence type="ECO:0000256" key="3">
    <source>
        <dbReference type="ARBA" id="ARBA00008891"/>
    </source>
</evidence>
<dbReference type="eggNOG" id="ENOG502QVK0">
    <property type="taxonomic scope" value="Eukaryota"/>
</dbReference>
<comment type="catalytic activity">
    <reaction evidence="9">
        <text>[(1-&gt;4)-alpha-D-galacturonosyl methyl ester](n) + n H2O = [(1-&gt;4)-alpha-D-galacturonosyl](n) + n methanol + n H(+)</text>
        <dbReference type="Rhea" id="RHEA:22380"/>
        <dbReference type="Rhea" id="RHEA-COMP:14570"/>
        <dbReference type="Rhea" id="RHEA-COMP:14573"/>
        <dbReference type="ChEBI" id="CHEBI:15377"/>
        <dbReference type="ChEBI" id="CHEBI:15378"/>
        <dbReference type="ChEBI" id="CHEBI:17790"/>
        <dbReference type="ChEBI" id="CHEBI:140522"/>
        <dbReference type="ChEBI" id="CHEBI:140523"/>
        <dbReference type="EC" id="3.1.1.11"/>
    </reaction>
</comment>
<evidence type="ECO:0000256" key="11">
    <source>
        <dbReference type="SAM" id="SignalP"/>
    </source>
</evidence>
<evidence type="ECO:0000256" key="6">
    <source>
        <dbReference type="ARBA" id="ARBA00022801"/>
    </source>
</evidence>
<dbReference type="SUPFAM" id="SSF51126">
    <property type="entry name" value="Pectin lyase-like"/>
    <property type="match status" value="1"/>
</dbReference>
<dbReference type="Gramene" id="KRH33801">
    <property type="protein sequence ID" value="KRH33801"/>
    <property type="gene ID" value="GLYMA_10G146500"/>
</dbReference>
<dbReference type="InterPro" id="IPR011050">
    <property type="entry name" value="Pectin_lyase_fold/virulence"/>
</dbReference>
<feature type="chain" id="PRO_5014581228" description="pectinesterase" evidence="11">
    <location>
        <begin position="26"/>
        <end position="330"/>
    </location>
</feature>
<dbReference type="GO" id="GO:0045490">
    <property type="term" value="P:pectin catabolic process"/>
    <property type="evidence" value="ECO:0000318"/>
    <property type="project" value="GO_Central"/>
</dbReference>
<comment type="pathway">
    <text evidence="2">Glycan metabolism; pectin degradation; 2-dehydro-3-deoxy-D-gluconate from pectin: step 1/5.</text>
</comment>
<keyword evidence="11" id="KW-0732">Signal</keyword>
<sequence>MKLLPREIIFSLILFIICSSKVCKAMDCGGTQVSRTIVVDQSGKSDFHTIQAAIDSIKTSNNKWVKIHIKAGTYTEQIQIPYNMPCIFLEGQGKEVTTVTYNDHQKTDISATFSSFPDNVVASGITFKNSFDTAAILSYDGKRIPALAARIYGDKSAFYNCSFIGFQDTLWDVEGRHYYKNCLIEGAVDFIWGSGQSYFVDCVLNVTSSGSITAQGRSSNSDPSGFVFQRGSVVGSGSAILGRAYDRCSRVIFYDTNLGSVVDPQGWNAWHYTKHEDCIYYAEVGCTGVGANTSKRVPWRKKLTISEFRQQFSTSVFIDHEGWLSKIPLN</sequence>
<dbReference type="OrthoDB" id="2019149at2759"/>
<protein>
    <recommendedName>
        <fullName evidence="4">pectinesterase</fullName>
        <ecNumber evidence="4">3.1.1.11</ecNumber>
    </recommendedName>
</protein>
<feature type="signal peptide" evidence="11">
    <location>
        <begin position="1"/>
        <end position="25"/>
    </location>
</feature>
<dbReference type="PaxDb" id="3847-GLYMA10G28753.1"/>
<evidence type="ECO:0000313" key="14">
    <source>
        <dbReference type="EnsemblPlants" id="KRH33801"/>
    </source>
</evidence>
<evidence type="ECO:0000256" key="1">
    <source>
        <dbReference type="ARBA" id="ARBA00004191"/>
    </source>
</evidence>
<feature type="domain" description="Pectinesterase catalytic" evidence="12">
    <location>
        <begin position="37"/>
        <end position="319"/>
    </location>
</feature>
<dbReference type="OMA" id="QRVPWKK"/>
<dbReference type="InterPro" id="IPR012334">
    <property type="entry name" value="Pectin_lyas_fold"/>
</dbReference>
<evidence type="ECO:0000256" key="9">
    <source>
        <dbReference type="ARBA" id="ARBA00047928"/>
    </source>
</evidence>
<dbReference type="HOGENOM" id="CLU_012243_3_0_1"/>
<keyword evidence="7" id="KW-0063">Aspartyl esterase</keyword>
<keyword evidence="6" id="KW-0378">Hydrolase</keyword>
<dbReference type="UniPathway" id="UPA00545">
    <property type="reaction ID" value="UER00823"/>
</dbReference>
<gene>
    <name evidence="14" type="primary">LOC100800737</name>
    <name evidence="13" type="ORF">GLYMA_10G146500</name>
</gene>
<keyword evidence="15" id="KW-1185">Reference proteome</keyword>
<dbReference type="FunFam" id="2.160.20.10:FF:000013">
    <property type="entry name" value="Pectinesterase"/>
    <property type="match status" value="1"/>
</dbReference>
<dbReference type="PANTHER" id="PTHR31321:SF120">
    <property type="entry name" value="PECTINESTERASE 52-RELATED"/>
    <property type="match status" value="1"/>
</dbReference>
<dbReference type="Gene3D" id="2.160.20.10">
    <property type="entry name" value="Single-stranded right-handed beta-helix, Pectin lyase-like"/>
    <property type="match status" value="1"/>
</dbReference>
<dbReference type="Pfam" id="PF01095">
    <property type="entry name" value="Pectinesterase"/>
    <property type="match status" value="1"/>
</dbReference>
<evidence type="ECO:0000259" key="12">
    <source>
        <dbReference type="Pfam" id="PF01095"/>
    </source>
</evidence>
<dbReference type="EnsemblPlants" id="KRH33801">
    <property type="protein sequence ID" value="KRH33801"/>
    <property type="gene ID" value="GLYMA_10G146500"/>
</dbReference>
<dbReference type="STRING" id="3847.K7LJG3"/>
<name>K7LJG3_SOYBN</name>
<dbReference type="InterPro" id="IPR000070">
    <property type="entry name" value="Pectinesterase_cat"/>
</dbReference>
<reference evidence="14" key="2">
    <citation type="submission" date="2018-02" db="UniProtKB">
        <authorList>
            <consortium name="EnsemblPlants"/>
        </authorList>
    </citation>
    <scope>IDENTIFICATION</scope>
    <source>
        <strain evidence="14">Williams 82</strain>
    </source>
</reference>
<accession>K7LJG3</accession>
<comment type="subcellular location">
    <subcellularLocation>
        <location evidence="1">Secreted</location>
        <location evidence="1">Cell wall</location>
    </subcellularLocation>
</comment>
<organism evidence="14">
    <name type="scientific">Glycine max</name>
    <name type="common">Soybean</name>
    <name type="synonym">Glycine hispida</name>
    <dbReference type="NCBI Taxonomy" id="3847"/>
    <lineage>
        <taxon>Eukaryota</taxon>
        <taxon>Viridiplantae</taxon>
        <taxon>Streptophyta</taxon>
        <taxon>Embryophyta</taxon>
        <taxon>Tracheophyta</taxon>
        <taxon>Spermatophyta</taxon>
        <taxon>Magnoliopsida</taxon>
        <taxon>eudicotyledons</taxon>
        <taxon>Gunneridae</taxon>
        <taxon>Pentapetalae</taxon>
        <taxon>rosids</taxon>
        <taxon>fabids</taxon>
        <taxon>Fabales</taxon>
        <taxon>Fabaceae</taxon>
        <taxon>Papilionoideae</taxon>
        <taxon>50 kb inversion clade</taxon>
        <taxon>NPAAA clade</taxon>
        <taxon>indigoferoid/millettioid clade</taxon>
        <taxon>Phaseoleae</taxon>
        <taxon>Glycine</taxon>
        <taxon>Glycine subgen. Soja</taxon>
    </lineage>
</organism>
<evidence type="ECO:0000256" key="8">
    <source>
        <dbReference type="ARBA" id="ARBA00023180"/>
    </source>
</evidence>
<evidence type="ECO:0000256" key="7">
    <source>
        <dbReference type="ARBA" id="ARBA00023085"/>
    </source>
</evidence>
<evidence type="ECO:0000256" key="2">
    <source>
        <dbReference type="ARBA" id="ARBA00005184"/>
    </source>
</evidence>
<evidence type="ECO:0000256" key="4">
    <source>
        <dbReference type="ARBA" id="ARBA00013229"/>
    </source>
</evidence>
<dbReference type="SMR" id="K7LJG3"/>
<evidence type="ECO:0000256" key="10">
    <source>
        <dbReference type="ARBA" id="ARBA00057335"/>
    </source>
</evidence>
<reference evidence="13" key="3">
    <citation type="submission" date="2018-07" db="EMBL/GenBank/DDBJ databases">
        <title>WGS assembly of Glycine max.</title>
        <authorList>
            <person name="Schmutz J."/>
            <person name="Cannon S."/>
            <person name="Schlueter J."/>
            <person name="Ma J."/>
            <person name="Mitros T."/>
            <person name="Nelson W."/>
            <person name="Hyten D."/>
            <person name="Song Q."/>
            <person name="Thelen J."/>
            <person name="Cheng J."/>
            <person name="Xu D."/>
            <person name="Hellsten U."/>
            <person name="May G."/>
            <person name="Yu Y."/>
            <person name="Sakurai T."/>
            <person name="Umezawa T."/>
            <person name="Bhattacharyya M."/>
            <person name="Sandhu D."/>
            <person name="Valliyodan B."/>
            <person name="Lindquist E."/>
            <person name="Peto M."/>
            <person name="Grant D."/>
            <person name="Shu S."/>
            <person name="Goodstein D."/>
            <person name="Barry K."/>
            <person name="Futrell-Griggs M."/>
            <person name="Abernathy B."/>
            <person name="Du J."/>
            <person name="Tian Z."/>
            <person name="Zhu L."/>
            <person name="Gill N."/>
            <person name="Joshi T."/>
            <person name="Libault M."/>
            <person name="Sethuraman A."/>
            <person name="Zhang X."/>
            <person name="Shinozaki K."/>
            <person name="Nguyen H."/>
            <person name="Wing R."/>
            <person name="Cregan P."/>
            <person name="Specht J."/>
            <person name="Grimwood J."/>
            <person name="Rokhsar D."/>
            <person name="Stacey G."/>
            <person name="Shoemaker R."/>
            <person name="Jackson S."/>
        </authorList>
    </citation>
    <scope>NUCLEOTIDE SEQUENCE</scope>
    <source>
        <tissue evidence="13">Callus</tissue>
    </source>
</reference>
<comment type="similarity">
    <text evidence="3">Belongs to the pectinesterase family.</text>
</comment>
<dbReference type="PANTHER" id="PTHR31321">
    <property type="entry name" value="ACYL-COA THIOESTER HYDROLASE YBHC-RELATED"/>
    <property type="match status" value="1"/>
</dbReference>
<dbReference type="EC" id="3.1.1.11" evidence="4"/>
<keyword evidence="8" id="KW-0325">Glycoprotein</keyword>
<dbReference type="AlphaFoldDB" id="K7LJG3"/>
<proteinExistence type="inferred from homology"/>
<dbReference type="EMBL" id="CM000843">
    <property type="protein sequence ID" value="KRH33801.1"/>
    <property type="molecule type" value="Genomic_DNA"/>
</dbReference>
<evidence type="ECO:0000313" key="15">
    <source>
        <dbReference type="Proteomes" id="UP000008827"/>
    </source>
</evidence>
<keyword evidence="5" id="KW-0964">Secreted</keyword>
<reference evidence="13 14" key="1">
    <citation type="journal article" date="2010" name="Nature">
        <title>Genome sequence of the palaeopolyploid soybean.</title>
        <authorList>
            <person name="Schmutz J."/>
            <person name="Cannon S.B."/>
            <person name="Schlueter J."/>
            <person name="Ma J."/>
            <person name="Mitros T."/>
            <person name="Nelson W."/>
            <person name="Hyten D.L."/>
            <person name="Song Q."/>
            <person name="Thelen J.J."/>
            <person name="Cheng J."/>
            <person name="Xu D."/>
            <person name="Hellsten U."/>
            <person name="May G.D."/>
            <person name="Yu Y."/>
            <person name="Sakurai T."/>
            <person name="Umezawa T."/>
            <person name="Bhattacharyya M.K."/>
            <person name="Sandhu D."/>
            <person name="Valliyodan B."/>
            <person name="Lindquist E."/>
            <person name="Peto M."/>
            <person name="Grant D."/>
            <person name="Shu S."/>
            <person name="Goodstein D."/>
            <person name="Barry K."/>
            <person name="Futrell-Griggs M."/>
            <person name="Abernathy B."/>
            <person name="Du J."/>
            <person name="Tian Z."/>
            <person name="Zhu L."/>
            <person name="Gill N."/>
            <person name="Joshi T."/>
            <person name="Libault M."/>
            <person name="Sethuraman A."/>
            <person name="Zhang X.-C."/>
            <person name="Shinozaki K."/>
            <person name="Nguyen H.T."/>
            <person name="Wing R.A."/>
            <person name="Cregan P."/>
            <person name="Specht J."/>
            <person name="Grimwood J."/>
            <person name="Rokhsar D."/>
            <person name="Stacey G."/>
            <person name="Shoemaker R.C."/>
            <person name="Jackson S.A."/>
        </authorList>
    </citation>
    <scope>NUCLEOTIDE SEQUENCE [LARGE SCALE GENOMIC DNA]</scope>
    <source>
        <strain evidence="14">cv. Williams 82</strain>
        <tissue evidence="13">Callus</tissue>
    </source>
</reference>
<evidence type="ECO:0000256" key="5">
    <source>
        <dbReference type="ARBA" id="ARBA00022512"/>
    </source>
</evidence>
<dbReference type="GO" id="GO:0030599">
    <property type="term" value="F:pectinesterase activity"/>
    <property type="evidence" value="ECO:0000318"/>
    <property type="project" value="GO_Central"/>
</dbReference>
<comment type="function">
    <text evidence="10">Acts in the modification of cell walls via demethylesterification of cell wall pectin.</text>
</comment>
<dbReference type="GO" id="GO:0042545">
    <property type="term" value="P:cell wall modification"/>
    <property type="evidence" value="ECO:0007669"/>
    <property type="project" value="InterPro"/>
</dbReference>
<dbReference type="Proteomes" id="UP000008827">
    <property type="component" value="Chromosome 10"/>
</dbReference>
<evidence type="ECO:0000313" key="13">
    <source>
        <dbReference type="EMBL" id="KRH33801.1"/>
    </source>
</evidence>
<keyword evidence="5" id="KW-0134">Cell wall</keyword>